<dbReference type="InterPro" id="IPR005828">
    <property type="entry name" value="MFS_sugar_transport-like"/>
</dbReference>
<feature type="domain" description="Major facilitator superfamily (MFS) profile" evidence="6">
    <location>
        <begin position="42"/>
        <end position="452"/>
    </location>
</feature>
<feature type="transmembrane region" description="Helical" evidence="5">
    <location>
        <begin position="360"/>
        <end position="385"/>
    </location>
</feature>
<feature type="transmembrane region" description="Helical" evidence="5">
    <location>
        <begin position="84"/>
        <end position="103"/>
    </location>
</feature>
<feature type="transmembrane region" description="Helical" evidence="5">
    <location>
        <begin position="426"/>
        <end position="447"/>
    </location>
</feature>
<comment type="caution">
    <text evidence="7">The sequence shown here is derived from an EMBL/GenBank/DDBJ whole genome shotgun (WGS) entry which is preliminary data.</text>
</comment>
<name>A0AAD6CRL9_9EURO</name>
<dbReference type="PROSITE" id="PS50850">
    <property type="entry name" value="MFS"/>
    <property type="match status" value="1"/>
</dbReference>
<protein>
    <recommendedName>
        <fullName evidence="6">Major facilitator superfamily (MFS) profile domain-containing protein</fullName>
    </recommendedName>
</protein>
<evidence type="ECO:0000256" key="1">
    <source>
        <dbReference type="ARBA" id="ARBA00004141"/>
    </source>
</evidence>
<keyword evidence="4 5" id="KW-0472">Membrane</keyword>
<evidence type="ECO:0000259" key="6">
    <source>
        <dbReference type="PROSITE" id="PS50850"/>
    </source>
</evidence>
<sequence length="481" mass="52039">MSPEPNNGSQGETENQGKDTFVSTAEQGIEDYHPSKAQSNITIVSCYIANFSDGFQNSLANPTNVIFKDLLGTNAFTSVMKTRISNSLIVGAILGVVVLGYTSDMFSRKAGLLVTSSLVAIGSLLSTVALQINPSQNMLWYFVIARGIAGFGVGGEYPPSAAAGIEESDDLMRKYRGPLFVSFTTLMATLASPILQIIYLICLIASNNDLTVTFHAIYSIATVLPVAIIILRLFMVDSTLFRHSNLTNQRRSPRIYLLLARRYWWRIFTTSFAFFLYDFINFPNSIMSSSIISSLVKDGDIRQTATWQVILAVLPVPGVLIGAWLTNVIGRRNTGILGFAGYVVLGFIIGGTYSKLSKNIAAFVVLYGLLQAFGHMGPGATIGLISTESFPTAVRGMGYGIATAFGRTGAAVGTECFTPLEDAAGINSTFYLAGGVAIVGILVYCLLPESSKLDLAKEDRMLEEYLAEHGYHIEKGNRMDS</sequence>
<evidence type="ECO:0000256" key="2">
    <source>
        <dbReference type="ARBA" id="ARBA00022692"/>
    </source>
</evidence>
<organism evidence="7 8">
    <name type="scientific">Penicillium frequentans</name>
    <dbReference type="NCBI Taxonomy" id="3151616"/>
    <lineage>
        <taxon>Eukaryota</taxon>
        <taxon>Fungi</taxon>
        <taxon>Dikarya</taxon>
        <taxon>Ascomycota</taxon>
        <taxon>Pezizomycotina</taxon>
        <taxon>Eurotiomycetes</taxon>
        <taxon>Eurotiomycetidae</taxon>
        <taxon>Eurotiales</taxon>
        <taxon>Aspergillaceae</taxon>
        <taxon>Penicillium</taxon>
    </lineage>
</organism>
<dbReference type="Pfam" id="PF00083">
    <property type="entry name" value="Sugar_tr"/>
    <property type="match status" value="2"/>
</dbReference>
<dbReference type="GO" id="GO:0046943">
    <property type="term" value="F:carboxylic acid transmembrane transporter activity"/>
    <property type="evidence" value="ECO:0007669"/>
    <property type="project" value="TreeGrafter"/>
</dbReference>
<keyword evidence="8" id="KW-1185">Reference proteome</keyword>
<feature type="transmembrane region" description="Helical" evidence="5">
    <location>
        <begin position="305"/>
        <end position="324"/>
    </location>
</feature>
<feature type="transmembrane region" description="Helical" evidence="5">
    <location>
        <begin position="212"/>
        <end position="234"/>
    </location>
</feature>
<feature type="transmembrane region" description="Helical" evidence="5">
    <location>
        <begin position="263"/>
        <end position="280"/>
    </location>
</feature>
<dbReference type="AlphaFoldDB" id="A0AAD6CRL9"/>
<dbReference type="Gene3D" id="1.20.1250.20">
    <property type="entry name" value="MFS general substrate transporter like domains"/>
    <property type="match status" value="1"/>
</dbReference>
<dbReference type="SUPFAM" id="SSF103473">
    <property type="entry name" value="MFS general substrate transporter"/>
    <property type="match status" value="1"/>
</dbReference>
<comment type="subcellular location">
    <subcellularLocation>
        <location evidence="1">Membrane</location>
        <topology evidence="1">Multi-pass membrane protein</topology>
    </subcellularLocation>
</comment>
<reference evidence="7 8" key="1">
    <citation type="journal article" date="2023" name="IMA Fungus">
        <title>Comparative genomic study of the Penicillium genus elucidates a diverse pangenome and 15 lateral gene transfer events.</title>
        <authorList>
            <person name="Petersen C."/>
            <person name="Sorensen T."/>
            <person name="Nielsen M.R."/>
            <person name="Sondergaard T.E."/>
            <person name="Sorensen J.L."/>
            <person name="Fitzpatrick D.A."/>
            <person name="Frisvad J.C."/>
            <person name="Nielsen K.L."/>
        </authorList>
    </citation>
    <scope>NUCLEOTIDE SEQUENCE [LARGE SCALE GENOMIC DNA]</scope>
    <source>
        <strain evidence="7 8">IBT 35679</strain>
    </source>
</reference>
<dbReference type="EMBL" id="JAQIZZ010000007">
    <property type="protein sequence ID" value="KAJ5533725.1"/>
    <property type="molecule type" value="Genomic_DNA"/>
</dbReference>
<keyword evidence="3 5" id="KW-1133">Transmembrane helix</keyword>
<proteinExistence type="predicted"/>
<evidence type="ECO:0000256" key="4">
    <source>
        <dbReference type="ARBA" id="ARBA00023136"/>
    </source>
</evidence>
<gene>
    <name evidence="7" type="ORF">N7494_010277</name>
</gene>
<evidence type="ECO:0000256" key="5">
    <source>
        <dbReference type="SAM" id="Phobius"/>
    </source>
</evidence>
<keyword evidence="2 5" id="KW-0812">Transmembrane</keyword>
<dbReference type="Proteomes" id="UP001220324">
    <property type="component" value="Unassembled WGS sequence"/>
</dbReference>
<dbReference type="PANTHER" id="PTHR23508:SF10">
    <property type="entry name" value="CARBOXYLIC ACID TRANSPORTER PROTEIN HOMOLOG"/>
    <property type="match status" value="1"/>
</dbReference>
<evidence type="ECO:0000256" key="3">
    <source>
        <dbReference type="ARBA" id="ARBA00022989"/>
    </source>
</evidence>
<dbReference type="GO" id="GO:0005886">
    <property type="term" value="C:plasma membrane"/>
    <property type="evidence" value="ECO:0007669"/>
    <property type="project" value="TreeGrafter"/>
</dbReference>
<evidence type="ECO:0000313" key="8">
    <source>
        <dbReference type="Proteomes" id="UP001220324"/>
    </source>
</evidence>
<feature type="transmembrane region" description="Helical" evidence="5">
    <location>
        <begin position="336"/>
        <end position="354"/>
    </location>
</feature>
<feature type="transmembrane region" description="Helical" evidence="5">
    <location>
        <begin position="110"/>
        <end position="132"/>
    </location>
</feature>
<dbReference type="InterPro" id="IPR036259">
    <property type="entry name" value="MFS_trans_sf"/>
</dbReference>
<feature type="transmembrane region" description="Helical" evidence="5">
    <location>
        <begin position="179"/>
        <end position="206"/>
    </location>
</feature>
<dbReference type="InterPro" id="IPR020846">
    <property type="entry name" value="MFS_dom"/>
</dbReference>
<evidence type="ECO:0000313" key="7">
    <source>
        <dbReference type="EMBL" id="KAJ5533725.1"/>
    </source>
</evidence>
<accession>A0AAD6CRL9</accession>
<dbReference type="PANTHER" id="PTHR23508">
    <property type="entry name" value="CARBOXYLIC ACID TRANSPORTER PROTEIN HOMOLOG"/>
    <property type="match status" value="1"/>
</dbReference>